<feature type="domain" description="Translocation and assembly module TamB C-terminal" evidence="6">
    <location>
        <begin position="1192"/>
        <end position="1538"/>
    </location>
</feature>
<evidence type="ECO:0000256" key="4">
    <source>
        <dbReference type="ARBA" id="ARBA00023136"/>
    </source>
</evidence>
<evidence type="ECO:0000256" key="5">
    <source>
        <dbReference type="SAM" id="SignalP"/>
    </source>
</evidence>
<evidence type="ECO:0000259" key="6">
    <source>
        <dbReference type="Pfam" id="PF04357"/>
    </source>
</evidence>
<dbReference type="GO" id="GO:0009306">
    <property type="term" value="P:protein secretion"/>
    <property type="evidence" value="ECO:0007669"/>
    <property type="project" value="InterPro"/>
</dbReference>
<keyword evidence="3" id="KW-1133">Transmembrane helix</keyword>
<dbReference type="GO" id="GO:0005886">
    <property type="term" value="C:plasma membrane"/>
    <property type="evidence" value="ECO:0007669"/>
    <property type="project" value="InterPro"/>
</dbReference>
<feature type="signal peptide" evidence="5">
    <location>
        <begin position="1"/>
        <end position="19"/>
    </location>
</feature>
<sequence length="1538" mass="158236">MTRILVILCLLFAALPLRAQETTPESPEEERSLFLSFIENQLSTPNRQIRIRGIEGVLSSRASIQEITVADREGIWLRITGASIDWSRSALIFRQRLEISSLEAESIEMTRRPLPAENALPSPEARSFAVPELPIAINLDRVQVPSIAFGEAVFGLESTLSFEGRMRLEEGSLDTALEIERLDGPGGHLSLEAAFDNTTSRLDLDMALSEPQNGVIANLLNIEGRPPLDLTLAGAGPVDNLDLNLALAAAGEPALSGTARLRQQAEGIGFTLDAGGPIARLVPARFRSFFGAETTLEAAGLARSGGGFALSSLNLESAALRLDAAAETAEDGFLSRLTLNADIADPAGERVLLPLPGGETSVGAASLAIDFGNGGGDAWTASLNVTDLDTGGFSAREATFDVNGLAADLMVVDRRRITFDADGVVSGIIARQADVSEALGDTIRLNASGDWQAGEPLNLDSATLSGENLAASLAGMVSDFAFDGEIGVQTSSIAPFSGIAGRDLGGSIDLRATGELRPVSGAFDLMLDGTANDLRLDVSAADPLLVGATRITGRLARTVDGFLADGFRIESGRASFSADGTFATEAADFNFEAAIADLAHLTERAGGRLTATGRAQGSAGNLALSLEAAVQRGRLLDKELTEAALSFGGTLQNNVLAGQMAGSAFLDGVRAEIETDVRLSAEERQLSGIAFTAGGARLTGELVQDGEGLFTGNLALDAADISTAAALLLIEAQGAVNARLALENDAGRQQARIDATVNNLVAEQVSLESAEIEVDVADLFGVPAVAGRLQASGLDTAGIEVATLDATAQTSNGATAFQGRALLDNGTEITTRGGLAPENGGYTVTLEEAELVQAGVTARLMEPTRLTVIGDTVAFDRVDLDIAGGRLTAQGEIGTSLDVTLALEAVPLSIANAVRPDLALSGTLDGNATLSGTREAPRASFKLTGNEIAATALRQAGIASLGIEASGTTTDSTLSVNARMSSPGGLSATVEGDVPLGDGAIDLDMDLQSFPLSLLNARLPDLGLGGTLTGSAQISGSLADPRATFTAEAAGLNARPLAAFGAAPLNVNAAGRFAAGEVVLDSLNAAGPGGLSVTASGRIPLAGQALAVNAQGTVPLSLANRLLADRGAQLAGTLTADLDIGGSLANPAISGTLRTSDASAIDPMTNLRLTGIAIDAGISRNVITIRSGTAGFARGGTLAVSGSISIDAAAGFPADLTLRLQQVRYSDGEMVSATLDGSLQLAGALARDPLLSGDIAIDRAEILVPDSFGGGPAHVDVQHENPPPGVASTLRRARADDGTPVPSGRPSVLRLAVNVEAPARIFVRGRGLDAELGGSVRITGPITSVQPVGGFRLIRGRLAILAQRITFDEGTVTLIGDLDPFLDFVARSERSDITVLITVNGRVSDLSVDFSSQPELPEDEVLARLIFDRGVEELSPLQLAQLAAAAAELAGGSNGSLLGGFRNAVGLDELDIVTDSEGGAAVRAGRYIQENIYLGVEAGSAGSTRATINLDITENLKARGGFGTRGESDLGIFFERDY</sequence>
<dbReference type="InterPro" id="IPR007452">
    <property type="entry name" value="TamB_C"/>
</dbReference>
<organism evidence="7 8">
    <name type="scientific">Chelativorans petroleitrophicus</name>
    <dbReference type="NCBI Taxonomy" id="2975484"/>
    <lineage>
        <taxon>Bacteria</taxon>
        <taxon>Pseudomonadati</taxon>
        <taxon>Pseudomonadota</taxon>
        <taxon>Alphaproteobacteria</taxon>
        <taxon>Hyphomicrobiales</taxon>
        <taxon>Phyllobacteriaceae</taxon>
        <taxon>Chelativorans</taxon>
    </lineage>
</organism>
<feature type="chain" id="PRO_5040990736" evidence="5">
    <location>
        <begin position="20"/>
        <end position="1538"/>
    </location>
</feature>
<proteinExistence type="predicted"/>
<evidence type="ECO:0000256" key="1">
    <source>
        <dbReference type="ARBA" id="ARBA00004167"/>
    </source>
</evidence>
<keyword evidence="5" id="KW-0732">Signal</keyword>
<dbReference type="Pfam" id="PF04357">
    <property type="entry name" value="TamB"/>
    <property type="match status" value="1"/>
</dbReference>
<dbReference type="PANTHER" id="PTHR36985:SF1">
    <property type="entry name" value="TRANSLOCATION AND ASSEMBLY MODULE SUBUNIT TAMB"/>
    <property type="match status" value="1"/>
</dbReference>
<protein>
    <submittedName>
        <fullName evidence="7">Translocation/assembly module TamB domain-containing protein</fullName>
    </submittedName>
</protein>
<name>A0A9X2XC73_9HYPH</name>
<evidence type="ECO:0000313" key="7">
    <source>
        <dbReference type="EMBL" id="MCT8991727.1"/>
    </source>
</evidence>
<evidence type="ECO:0000256" key="2">
    <source>
        <dbReference type="ARBA" id="ARBA00022692"/>
    </source>
</evidence>
<accession>A0A9X2XC73</accession>
<keyword evidence="4" id="KW-0472">Membrane</keyword>
<dbReference type="Proteomes" id="UP001149009">
    <property type="component" value="Unassembled WGS sequence"/>
</dbReference>
<keyword evidence="8" id="KW-1185">Reference proteome</keyword>
<dbReference type="EMBL" id="JAODNV010000018">
    <property type="protein sequence ID" value="MCT8991727.1"/>
    <property type="molecule type" value="Genomic_DNA"/>
</dbReference>
<evidence type="ECO:0000256" key="3">
    <source>
        <dbReference type="ARBA" id="ARBA00022989"/>
    </source>
</evidence>
<keyword evidence="2" id="KW-0812">Transmembrane</keyword>
<dbReference type="PANTHER" id="PTHR36985">
    <property type="entry name" value="TRANSLOCATION AND ASSEMBLY MODULE SUBUNIT TAMB"/>
    <property type="match status" value="1"/>
</dbReference>
<comment type="caution">
    <text evidence="7">The sequence shown here is derived from an EMBL/GenBank/DDBJ whole genome shotgun (WGS) entry which is preliminary data.</text>
</comment>
<reference evidence="7" key="1">
    <citation type="submission" date="2022-08" db="EMBL/GenBank/DDBJ databases">
        <title>Chelativorans sichuanense sp. nov., a paraffin oil-degrading bacterium isolated from a mixture of oil-based drill cuttings and paddy soil.</title>
        <authorList>
            <person name="Yu J."/>
            <person name="Liu H."/>
            <person name="Chen Q."/>
        </authorList>
    </citation>
    <scope>NUCLEOTIDE SEQUENCE</scope>
    <source>
        <strain evidence="7">SCAU 2101</strain>
    </source>
</reference>
<evidence type="ECO:0000313" key="8">
    <source>
        <dbReference type="Proteomes" id="UP001149009"/>
    </source>
</evidence>
<gene>
    <name evidence="7" type="ORF">NYR54_15750</name>
</gene>
<comment type="subcellular location">
    <subcellularLocation>
        <location evidence="1">Membrane</location>
        <topology evidence="1">Single-pass membrane protein</topology>
    </subcellularLocation>
</comment>